<organism evidence="3 4">
    <name type="scientific">Vibrio stylophorae</name>
    <dbReference type="NCBI Taxonomy" id="659351"/>
    <lineage>
        <taxon>Bacteria</taxon>
        <taxon>Pseudomonadati</taxon>
        <taxon>Pseudomonadota</taxon>
        <taxon>Gammaproteobacteria</taxon>
        <taxon>Vibrionales</taxon>
        <taxon>Vibrionaceae</taxon>
        <taxon>Vibrio</taxon>
    </lineage>
</organism>
<dbReference type="InterPro" id="IPR020103">
    <property type="entry name" value="PsdUridine_synth_cat_dom_sf"/>
</dbReference>
<proteinExistence type="predicted"/>
<comment type="caution">
    <text evidence="3">The sequence shown here is derived from an EMBL/GenBank/DDBJ whole genome shotgun (WGS) entry which is preliminary data.</text>
</comment>
<protein>
    <recommendedName>
        <fullName evidence="2">Pseudouridine synthase RsuA/RluA-like domain-containing protein</fullName>
    </recommendedName>
</protein>
<evidence type="ECO:0000259" key="2">
    <source>
        <dbReference type="Pfam" id="PF00849"/>
    </source>
</evidence>
<evidence type="ECO:0000313" key="3">
    <source>
        <dbReference type="EMBL" id="CAH0535415.1"/>
    </source>
</evidence>
<dbReference type="InterPro" id="IPR006145">
    <property type="entry name" value="PsdUridine_synth_RsuA/RluA"/>
</dbReference>
<dbReference type="PANTHER" id="PTHR21600:SF89">
    <property type="entry name" value="RIBOSOMAL LARGE SUBUNIT PSEUDOURIDINE SYNTHASE A"/>
    <property type="match status" value="1"/>
</dbReference>
<feature type="domain" description="Pseudouridine synthase RsuA/RluA-like" evidence="2">
    <location>
        <begin position="367"/>
        <end position="515"/>
    </location>
</feature>
<dbReference type="RefSeq" id="WP_237468259.1">
    <property type="nucleotide sequence ID" value="NZ_CAKLDI010000002.1"/>
</dbReference>
<dbReference type="PANTHER" id="PTHR21600">
    <property type="entry name" value="MITOCHONDRIAL RNA PSEUDOURIDINE SYNTHASE"/>
    <property type="match status" value="1"/>
</dbReference>
<feature type="coiled-coil region" evidence="1">
    <location>
        <begin position="142"/>
        <end position="180"/>
    </location>
</feature>
<dbReference type="InterPro" id="IPR006224">
    <property type="entry name" value="PsdUridine_synth_RluA-like_CS"/>
</dbReference>
<accession>A0ABM8ZXF9</accession>
<reference evidence="3" key="1">
    <citation type="submission" date="2021-11" db="EMBL/GenBank/DDBJ databases">
        <authorList>
            <person name="Rodrigo-Torres L."/>
            <person name="Arahal R. D."/>
            <person name="Lucena T."/>
        </authorList>
    </citation>
    <scope>NUCLEOTIDE SEQUENCE</scope>
    <source>
        <strain evidence="3">CECT 7929</strain>
    </source>
</reference>
<dbReference type="CDD" id="cd02869">
    <property type="entry name" value="PseudoU_synth_RluA_like"/>
    <property type="match status" value="1"/>
</dbReference>
<dbReference type="Pfam" id="PF00849">
    <property type="entry name" value="PseudoU_synth_2"/>
    <property type="match status" value="1"/>
</dbReference>
<evidence type="ECO:0000256" key="1">
    <source>
        <dbReference type="SAM" id="Coils"/>
    </source>
</evidence>
<keyword evidence="4" id="KW-1185">Reference proteome</keyword>
<dbReference type="PROSITE" id="PS01129">
    <property type="entry name" value="PSI_RLU"/>
    <property type="match status" value="1"/>
</dbReference>
<evidence type="ECO:0000313" key="4">
    <source>
        <dbReference type="Proteomes" id="UP000838672"/>
    </source>
</evidence>
<dbReference type="Gene3D" id="3.30.2350.10">
    <property type="entry name" value="Pseudouridine synthase"/>
    <property type="match status" value="1"/>
</dbReference>
<dbReference type="InterPro" id="IPR050188">
    <property type="entry name" value="RluA_PseudoU_synthase"/>
</dbReference>
<dbReference type="EMBL" id="CAKLDI010000002">
    <property type="protein sequence ID" value="CAH0535415.1"/>
    <property type="molecule type" value="Genomic_DNA"/>
</dbReference>
<dbReference type="Proteomes" id="UP000838672">
    <property type="component" value="Unassembled WGS sequence"/>
</dbReference>
<dbReference type="SUPFAM" id="SSF55120">
    <property type="entry name" value="Pseudouridine synthase"/>
    <property type="match status" value="1"/>
</dbReference>
<sequence length="562" mass="63524">MPDNNDPQFHRFESAIDAIALPLRFTYPFYYQPHALSELAAAQLQRYLTTQQDWQHNFGLNTEDDLSSAIGKMFGVLVVENQHGELGFLQGFSGKLANQNLHSGFVPPVFDMLVEDSFFLPEQTQINALTAEMAAIQQDATFIALKAALAQAQNEYAQALAAHKQVMQQNRQQRKTLRQQAAQTPSESTSELLKQLSQESVHDKLALRDLKLHWDALIAELELQTEGYQAKFAALKTERAARSHDLQHHLFAQYRFLNAKGKMCDLNELFADSALGTIPAGAGECAAPKLLQYAYQQGYRPIAMAEFWWGRSPKSEIRRHGQFYPSCQGKCKPILTHMLEGLEVDDNPLAHHCSDDFEVEIVYADAHMAVVNKPAEFLSVPGKTITDSVYSRMQARFPEATGPLIVHRLDMSTSGLMVIALSERANKHLQQQFIQRSAEKRYCALVEGEVEGEQGTITLPLRGDLYDRPRQLVCFEHGKPAETYWQVIARTNNRTKLWLYPKTGRTHQLRVHCAHPMGLNLPMVGDDLYGVKAERLYLHAELLVLNHPISQERMTFEAPAPF</sequence>
<keyword evidence="1" id="KW-0175">Coiled coil</keyword>
<name>A0ABM8ZXF9_9VIBR</name>
<gene>
    <name evidence="3" type="ORF">VST7929_02988</name>
</gene>